<keyword evidence="2" id="KW-0812">Transmembrane</keyword>
<keyword evidence="1" id="KW-0488">Methylation</keyword>
<feature type="transmembrane region" description="Helical" evidence="2">
    <location>
        <begin position="12"/>
        <end position="36"/>
    </location>
</feature>
<gene>
    <name evidence="3" type="ORF">HAV22_00935</name>
</gene>
<organism evidence="3 4">
    <name type="scientific">Telluria antibiotica</name>
    <dbReference type="NCBI Taxonomy" id="2717319"/>
    <lineage>
        <taxon>Bacteria</taxon>
        <taxon>Pseudomonadati</taxon>
        <taxon>Pseudomonadota</taxon>
        <taxon>Betaproteobacteria</taxon>
        <taxon>Burkholderiales</taxon>
        <taxon>Oxalobacteraceae</taxon>
        <taxon>Telluria group</taxon>
        <taxon>Telluria</taxon>
    </lineage>
</organism>
<proteinExistence type="predicted"/>
<dbReference type="RefSeq" id="WP_166855570.1">
    <property type="nucleotide sequence ID" value="NZ_JAAQOM010000001.1"/>
</dbReference>
<evidence type="ECO:0000256" key="2">
    <source>
        <dbReference type="SAM" id="Phobius"/>
    </source>
</evidence>
<reference evidence="3 4" key="1">
    <citation type="submission" date="2020-03" db="EMBL/GenBank/DDBJ databases">
        <title>Genome sequence of strain Massilia sp. TW-1.</title>
        <authorList>
            <person name="Chaudhary D.K."/>
        </authorList>
    </citation>
    <scope>NUCLEOTIDE SEQUENCE [LARGE SCALE GENOMIC DNA]</scope>
    <source>
        <strain evidence="3 4">TW-1</strain>
    </source>
</reference>
<evidence type="ECO:0000313" key="4">
    <source>
        <dbReference type="Proteomes" id="UP000716322"/>
    </source>
</evidence>
<dbReference type="Pfam" id="PF07963">
    <property type="entry name" value="N_methyl"/>
    <property type="match status" value="1"/>
</dbReference>
<dbReference type="PRINTS" id="PR00813">
    <property type="entry name" value="BCTERIALGSPG"/>
</dbReference>
<dbReference type="SUPFAM" id="SSF54523">
    <property type="entry name" value="Pili subunits"/>
    <property type="match status" value="1"/>
</dbReference>
<evidence type="ECO:0000256" key="1">
    <source>
        <dbReference type="ARBA" id="ARBA00022481"/>
    </source>
</evidence>
<sequence length="134" mass="14084">MVPQIPKRRPRGFTLVELLAAVAIVAILAAIAYPTYGSYLVRGHRSAAQSYLLTLAQAQAQYFADAHAYATTTTALNLPPPSDVAANYSIQIDASDGPPPSFTITAAPIAGTRQAGDSVLTIDNSGARTPSNLW</sequence>
<keyword evidence="4" id="KW-1185">Reference proteome</keyword>
<dbReference type="PROSITE" id="PS00409">
    <property type="entry name" value="PROKAR_NTER_METHYL"/>
    <property type="match status" value="1"/>
</dbReference>
<dbReference type="EMBL" id="JAAQOM010000001">
    <property type="protein sequence ID" value="NIA52218.1"/>
    <property type="molecule type" value="Genomic_DNA"/>
</dbReference>
<dbReference type="InterPro" id="IPR000983">
    <property type="entry name" value="Bac_GSPG_pilin"/>
</dbReference>
<keyword evidence="2" id="KW-1133">Transmembrane helix</keyword>
<dbReference type="InterPro" id="IPR012902">
    <property type="entry name" value="N_methyl_site"/>
</dbReference>
<dbReference type="InterPro" id="IPR045584">
    <property type="entry name" value="Pilin-like"/>
</dbReference>
<keyword evidence="2" id="KW-0472">Membrane</keyword>
<dbReference type="Proteomes" id="UP000716322">
    <property type="component" value="Unassembled WGS sequence"/>
</dbReference>
<evidence type="ECO:0000313" key="3">
    <source>
        <dbReference type="EMBL" id="NIA52218.1"/>
    </source>
</evidence>
<dbReference type="Gene3D" id="3.30.700.10">
    <property type="entry name" value="Glycoprotein, Type 4 Pilin"/>
    <property type="match status" value="1"/>
</dbReference>
<accession>A0ABX0P689</accession>
<dbReference type="Pfam" id="PF16732">
    <property type="entry name" value="ComP_DUS"/>
    <property type="match status" value="1"/>
</dbReference>
<dbReference type="NCBIfam" id="TIGR02532">
    <property type="entry name" value="IV_pilin_GFxxxE"/>
    <property type="match status" value="1"/>
</dbReference>
<comment type="caution">
    <text evidence="3">The sequence shown here is derived from an EMBL/GenBank/DDBJ whole genome shotgun (WGS) entry which is preliminary data.</text>
</comment>
<dbReference type="InterPro" id="IPR031982">
    <property type="entry name" value="PilE-like"/>
</dbReference>
<name>A0ABX0P689_9BURK</name>
<protein>
    <submittedName>
        <fullName evidence="3">Prepilin-type N-terminal cleavage/methylation domain-containing protein</fullName>
    </submittedName>
</protein>